<dbReference type="Pfam" id="PF05853">
    <property type="entry name" value="BKACE"/>
    <property type="match status" value="1"/>
</dbReference>
<feature type="non-terminal residue" evidence="5">
    <location>
        <position position="1"/>
    </location>
</feature>
<proteinExistence type="predicted"/>
<keyword evidence="2" id="KW-0808">Transferase</keyword>
<keyword evidence="4" id="KW-0862">Zinc</keyword>
<comment type="caution">
    <text evidence="5">The sequence shown here is derived from an EMBL/GenBank/DDBJ whole genome shotgun (WGS) entry which is preliminary data.</text>
</comment>
<dbReference type="PANTHER" id="PTHR37418">
    <property type="entry name" value="3-KETO-5-AMINOHEXANOATE CLEAVAGE ENZYME-RELATED"/>
    <property type="match status" value="1"/>
</dbReference>
<sequence length="217" mass="24052">NGIGAKVVEHAFTTKSGKKRVTTEIVQPSLEERLNLINIEPEPEMHTINAGSFEFRTPYGGSLFLNPQDFNRKYIKRCNKKGFGIEIEVYDSSHITNVLEFVETGLLTPPLHFSLVLGIKGGAEANPANLLRMVDQIPEGSTWQVVTVGKFNLRTTVMAMCMGGNIRTGLEDTIYYGKGELAQGNAQLVKRMVRIAKEIGREIATVDETKEILGIKK</sequence>
<accession>X1VI32</accession>
<organism evidence="5">
    <name type="scientific">marine sediment metagenome</name>
    <dbReference type="NCBI Taxonomy" id="412755"/>
    <lineage>
        <taxon>unclassified sequences</taxon>
        <taxon>metagenomes</taxon>
        <taxon>ecological metagenomes</taxon>
    </lineage>
</organism>
<dbReference type="InterPro" id="IPR013785">
    <property type="entry name" value="Aldolase_TIM"/>
</dbReference>
<comment type="cofactor">
    <cofactor evidence="1">
        <name>Zn(2+)</name>
        <dbReference type="ChEBI" id="CHEBI:29105"/>
    </cofactor>
</comment>
<reference evidence="5" key="1">
    <citation type="journal article" date="2014" name="Front. Microbiol.">
        <title>High frequency of phylogenetically diverse reductive dehalogenase-homologous genes in deep subseafloor sedimentary metagenomes.</title>
        <authorList>
            <person name="Kawai M."/>
            <person name="Futagami T."/>
            <person name="Toyoda A."/>
            <person name="Takaki Y."/>
            <person name="Nishi S."/>
            <person name="Hori S."/>
            <person name="Arai W."/>
            <person name="Tsubouchi T."/>
            <person name="Morono Y."/>
            <person name="Uchiyama I."/>
            <person name="Ito T."/>
            <person name="Fujiyama A."/>
            <person name="Inagaki F."/>
            <person name="Takami H."/>
        </authorList>
    </citation>
    <scope>NUCLEOTIDE SEQUENCE</scope>
    <source>
        <strain evidence="5">Expedition CK06-06</strain>
    </source>
</reference>
<dbReference type="Gene3D" id="3.20.20.70">
    <property type="entry name" value="Aldolase class I"/>
    <property type="match status" value="1"/>
</dbReference>
<evidence type="ECO:0008006" key="6">
    <source>
        <dbReference type="Google" id="ProtNLM"/>
    </source>
</evidence>
<dbReference type="PANTHER" id="PTHR37418:SF2">
    <property type="entry name" value="3-KETO-5-AMINOHEXANOATE CLEAVAGE ENZYME"/>
    <property type="match status" value="1"/>
</dbReference>
<evidence type="ECO:0000256" key="3">
    <source>
        <dbReference type="ARBA" id="ARBA00022723"/>
    </source>
</evidence>
<dbReference type="EMBL" id="BARW01029225">
    <property type="protein sequence ID" value="GAJ07155.1"/>
    <property type="molecule type" value="Genomic_DNA"/>
</dbReference>
<dbReference type="GO" id="GO:0043720">
    <property type="term" value="F:3-keto-5-aminohexanoate cleavage activity"/>
    <property type="evidence" value="ECO:0007669"/>
    <property type="project" value="InterPro"/>
</dbReference>
<dbReference type="InterPro" id="IPR008567">
    <property type="entry name" value="BKACE"/>
</dbReference>
<dbReference type="AlphaFoldDB" id="X1VI32"/>
<keyword evidence="3" id="KW-0479">Metal-binding</keyword>
<evidence type="ECO:0000256" key="1">
    <source>
        <dbReference type="ARBA" id="ARBA00001947"/>
    </source>
</evidence>
<evidence type="ECO:0000313" key="5">
    <source>
        <dbReference type="EMBL" id="GAJ07155.1"/>
    </source>
</evidence>
<evidence type="ECO:0000256" key="4">
    <source>
        <dbReference type="ARBA" id="ARBA00022833"/>
    </source>
</evidence>
<name>X1VI32_9ZZZZ</name>
<evidence type="ECO:0000256" key="2">
    <source>
        <dbReference type="ARBA" id="ARBA00022679"/>
    </source>
</evidence>
<gene>
    <name evidence="5" type="ORF">S12H4_47016</name>
</gene>
<dbReference type="GO" id="GO:0046872">
    <property type="term" value="F:metal ion binding"/>
    <property type="evidence" value="ECO:0007669"/>
    <property type="project" value="UniProtKB-KW"/>
</dbReference>
<protein>
    <recommendedName>
        <fullName evidence="6">3-keto-5-aminohexanoate cleavage protein</fullName>
    </recommendedName>
</protein>